<gene>
    <name evidence="2" type="ORF">AFUS01_LOCUS12594</name>
</gene>
<name>A0A8J2JQA0_9HEXA</name>
<protein>
    <submittedName>
        <fullName evidence="2">Uncharacterized protein</fullName>
    </submittedName>
</protein>
<comment type="caution">
    <text evidence="2">The sequence shown here is derived from an EMBL/GenBank/DDBJ whole genome shotgun (WGS) entry which is preliminary data.</text>
</comment>
<feature type="non-terminal residue" evidence="2">
    <location>
        <position position="151"/>
    </location>
</feature>
<dbReference type="Proteomes" id="UP000708208">
    <property type="component" value="Unassembled WGS sequence"/>
</dbReference>
<sequence length="151" mass="17158">MISKFKYKQYEKSPVNKLPRRSKHRIVKRIKKGNCSGAIINYILGARLDDEINNGRRNTSSSSDSDLDVDDDRCDPSPDLNCVEIDLEEEDSTSNLTKDEKVLLIAAFVIKHGLTKEATNDCLILMRLLCPDDMDLPGSHFLLMNKFRANQ</sequence>
<dbReference type="AlphaFoldDB" id="A0A8J2JQA0"/>
<keyword evidence="3" id="KW-1185">Reference proteome</keyword>
<accession>A0A8J2JQA0</accession>
<feature type="region of interest" description="Disordered" evidence="1">
    <location>
        <begin position="52"/>
        <end position="77"/>
    </location>
</feature>
<evidence type="ECO:0000256" key="1">
    <source>
        <dbReference type="SAM" id="MobiDB-lite"/>
    </source>
</evidence>
<proteinExistence type="predicted"/>
<dbReference type="EMBL" id="CAJVCH010099780">
    <property type="protein sequence ID" value="CAG7723508.1"/>
    <property type="molecule type" value="Genomic_DNA"/>
</dbReference>
<organism evidence="2 3">
    <name type="scientific">Allacma fusca</name>
    <dbReference type="NCBI Taxonomy" id="39272"/>
    <lineage>
        <taxon>Eukaryota</taxon>
        <taxon>Metazoa</taxon>
        <taxon>Ecdysozoa</taxon>
        <taxon>Arthropoda</taxon>
        <taxon>Hexapoda</taxon>
        <taxon>Collembola</taxon>
        <taxon>Symphypleona</taxon>
        <taxon>Sminthuridae</taxon>
        <taxon>Allacma</taxon>
    </lineage>
</organism>
<evidence type="ECO:0000313" key="2">
    <source>
        <dbReference type="EMBL" id="CAG7723508.1"/>
    </source>
</evidence>
<reference evidence="2" key="1">
    <citation type="submission" date="2021-06" db="EMBL/GenBank/DDBJ databases">
        <authorList>
            <person name="Hodson N. C."/>
            <person name="Mongue J. A."/>
            <person name="Jaron S. K."/>
        </authorList>
    </citation>
    <scope>NUCLEOTIDE SEQUENCE</scope>
</reference>
<evidence type="ECO:0000313" key="3">
    <source>
        <dbReference type="Proteomes" id="UP000708208"/>
    </source>
</evidence>